<feature type="region of interest" description="Disordered" evidence="5">
    <location>
        <begin position="933"/>
        <end position="973"/>
    </location>
</feature>
<evidence type="ECO:0000256" key="4">
    <source>
        <dbReference type="PROSITE-ProRule" id="PRU00810"/>
    </source>
</evidence>
<organism evidence="7 8">
    <name type="scientific">Marasmiellus scandens</name>
    <dbReference type="NCBI Taxonomy" id="2682957"/>
    <lineage>
        <taxon>Eukaryota</taxon>
        <taxon>Fungi</taxon>
        <taxon>Dikarya</taxon>
        <taxon>Basidiomycota</taxon>
        <taxon>Agaricomycotina</taxon>
        <taxon>Agaricomycetes</taxon>
        <taxon>Agaricomycetidae</taxon>
        <taxon>Agaricales</taxon>
        <taxon>Marasmiineae</taxon>
        <taxon>Omphalotaceae</taxon>
        <taxon>Marasmiellus</taxon>
    </lineage>
</organism>
<dbReference type="Pfam" id="PF08295">
    <property type="entry name" value="Sin3_corepress"/>
    <property type="match status" value="1"/>
</dbReference>
<dbReference type="InterPro" id="IPR039774">
    <property type="entry name" value="Sin3-like"/>
</dbReference>
<comment type="subcellular location">
    <subcellularLocation>
        <location evidence="1 4">Nucleus</location>
    </subcellularLocation>
</comment>
<dbReference type="SMART" id="SM00761">
    <property type="entry name" value="HDAC_interact"/>
    <property type="match status" value="1"/>
</dbReference>
<feature type="region of interest" description="Disordered" evidence="5">
    <location>
        <begin position="381"/>
        <end position="483"/>
    </location>
</feature>
<feature type="domain" description="Histone deacetylase interacting" evidence="6">
    <location>
        <begin position="586"/>
        <end position="687"/>
    </location>
</feature>
<reference evidence="7 8" key="1">
    <citation type="submission" date="2024-01" db="EMBL/GenBank/DDBJ databases">
        <title>A draft genome for the cacao thread blight pathogen Marasmiellus scandens.</title>
        <authorList>
            <person name="Baruah I.K."/>
            <person name="Leung J."/>
            <person name="Bukari Y."/>
            <person name="Amoako-Attah I."/>
            <person name="Meinhardt L.W."/>
            <person name="Bailey B.A."/>
            <person name="Cohen S.P."/>
        </authorList>
    </citation>
    <scope>NUCLEOTIDE SEQUENCE [LARGE SCALE GENOMIC DNA]</scope>
    <source>
        <strain evidence="7 8">GH-19</strain>
    </source>
</reference>
<proteinExistence type="predicted"/>
<evidence type="ECO:0000256" key="3">
    <source>
        <dbReference type="ARBA" id="ARBA00023242"/>
    </source>
</evidence>
<accession>A0ABR1JR94</accession>
<dbReference type="InterPro" id="IPR031693">
    <property type="entry name" value="Sin3_C"/>
</dbReference>
<evidence type="ECO:0000256" key="5">
    <source>
        <dbReference type="SAM" id="MobiDB-lite"/>
    </source>
</evidence>
<feature type="region of interest" description="Disordered" evidence="5">
    <location>
        <begin position="1"/>
        <end position="102"/>
    </location>
</feature>
<dbReference type="Pfam" id="PF02671">
    <property type="entry name" value="PAH"/>
    <property type="match status" value="3"/>
</dbReference>
<feature type="compositionally biased region" description="Polar residues" evidence="5">
    <location>
        <begin position="909"/>
        <end position="918"/>
    </location>
</feature>
<feature type="compositionally biased region" description="Basic and acidic residues" evidence="5">
    <location>
        <begin position="933"/>
        <end position="945"/>
    </location>
</feature>
<feature type="region of interest" description="Disordered" evidence="5">
    <location>
        <begin position="880"/>
        <end position="919"/>
    </location>
</feature>
<dbReference type="Pfam" id="PF16879">
    <property type="entry name" value="Sin3a_C"/>
    <property type="match status" value="1"/>
</dbReference>
<dbReference type="InterPro" id="IPR003822">
    <property type="entry name" value="PAH"/>
</dbReference>
<dbReference type="Proteomes" id="UP001498398">
    <property type="component" value="Unassembled WGS sequence"/>
</dbReference>
<evidence type="ECO:0000256" key="2">
    <source>
        <dbReference type="ARBA" id="ARBA00022491"/>
    </source>
</evidence>
<evidence type="ECO:0000313" key="8">
    <source>
        <dbReference type="Proteomes" id="UP001498398"/>
    </source>
</evidence>
<name>A0ABR1JR94_9AGAR</name>
<keyword evidence="2" id="KW-0678">Repressor</keyword>
<dbReference type="PROSITE" id="PS51477">
    <property type="entry name" value="PAH"/>
    <property type="match status" value="2"/>
</dbReference>
<evidence type="ECO:0000313" key="7">
    <source>
        <dbReference type="EMBL" id="KAK7465515.1"/>
    </source>
</evidence>
<dbReference type="Gene3D" id="1.20.1160.11">
    <property type="entry name" value="Paired amphipathic helix"/>
    <property type="match status" value="3"/>
</dbReference>
<keyword evidence="3 4" id="KW-0539">Nucleus</keyword>
<sequence>MDVDAPNSLSQTHTDSKDQPARPEGSLSSSPNPVSSVMPSVLSGYHTRENSPMSRPASHMSLGNPAAQPRTPNPMTPGPLAVENNIAVPPTGSAQRSPEASRPLNVTDALSYLDAVKNQFQDRPEVYNKFLDIMKDFKSQQIDTPGVIQRVSRLFHGNPPLIQGFNTFLPVGYRIDVSDNPMDNTITVTTPMGTTTQSTSSLAPRAIPQSRDIPGFGPNLAQPFPFPGVNSPSILPPLNAPAGPTSRSLTPQQAFVIGHPALPYDQPFSPGFQQNPQTTAAASFLGNLNNRNTVEKQQQEFNHAIQYLNKIKARYSDDTNTYKQFLDILQTYQKEQRHLQDSQVYVQVQQLFKDAPDLLTEFKDFLPEIVGGNNVHSSILPQPGLAVGPGPQAWQPEMPVPGSPDKSPKKVPQPLKRKKRPEKEPTPVPPAKPAPSRGVKKAKLAHKPDTGSPTYSPFMDHASPQPTTHANLHPSVAQPGSQTHQQSLSVSIQSGASEKLMFFDRAKKSLENRVEYEEFLKLLGLFSKDIISVKTLLDRARAFLDGELMAEFKELMGWDSRQESVENGPPGSIRTGPPEALSAQPVDDGQGPSYRRLPASEVRLACSGRDELCRSVLNDEWVSHPTWASEEAGFLTLKKNSFEDALHKSEEERHEYHVHLEAMSRTIAIFEPLAARIEEMAPEDRAAFKLKADFGGPSKCIYHRIIKKVYGRDSGMEIIQALQDCPGVAVPVVLLRLKQKDEEWRRAHREWGRTWREVDSKNFYKSLDHQGINFKANDKKNITAKHFVADIEAIRNHQQEDQPKDSVPIFTRGSVGFQLEYQMQDTAVLHDTLKMIYTFLDRSQGQYSSLERRSVERFLRAFIPLLFMYPATEFNAACSSNQDGLSGDDDSPADSGVENVRGSGRRSAGSLQSGTQSVGVAAGDLRKKLLKTAKDKAEGRERGRGESASAGVSRAGSPFVDSRHRSPLPSTSLLEEETPRDIWIRESSATIVPQGSSTGDRINNPRANSEFQRPFFANTTFYTLLRLLQLLYSRLLMCKEMGKHLAAKKHADLLSNPVAVELGLDDPNGPATVLAQAMEVNNDANVVYMYLLDACDKVFSGELDQIAFEEHMRWFFGNKVELTRLMAF</sequence>
<dbReference type="InterPro" id="IPR013194">
    <property type="entry name" value="HDAC_interact_dom"/>
</dbReference>
<dbReference type="EMBL" id="JBANRG010000006">
    <property type="protein sequence ID" value="KAK7465515.1"/>
    <property type="molecule type" value="Genomic_DNA"/>
</dbReference>
<dbReference type="PANTHER" id="PTHR12346">
    <property type="entry name" value="SIN3B-RELATED"/>
    <property type="match status" value="1"/>
</dbReference>
<evidence type="ECO:0000259" key="6">
    <source>
        <dbReference type="SMART" id="SM00761"/>
    </source>
</evidence>
<feature type="compositionally biased region" description="Low complexity" evidence="5">
    <location>
        <begin position="26"/>
        <end position="43"/>
    </location>
</feature>
<gene>
    <name evidence="7" type="ORF">VKT23_005489</name>
</gene>
<protein>
    <recommendedName>
        <fullName evidence="6">Histone deacetylase interacting domain-containing protein</fullName>
    </recommendedName>
</protein>
<evidence type="ECO:0000256" key="1">
    <source>
        <dbReference type="ARBA" id="ARBA00004123"/>
    </source>
</evidence>
<dbReference type="SUPFAM" id="SSF47762">
    <property type="entry name" value="PAH2 domain"/>
    <property type="match status" value="3"/>
</dbReference>
<dbReference type="InterPro" id="IPR036600">
    <property type="entry name" value="PAH_sf"/>
</dbReference>
<dbReference type="PANTHER" id="PTHR12346:SF0">
    <property type="entry name" value="SIN3A, ISOFORM G"/>
    <property type="match status" value="1"/>
</dbReference>
<keyword evidence="8" id="KW-1185">Reference proteome</keyword>
<comment type="caution">
    <text evidence="7">The sequence shown here is derived from an EMBL/GenBank/DDBJ whole genome shotgun (WGS) entry which is preliminary data.</text>
</comment>
<feature type="region of interest" description="Disordered" evidence="5">
    <location>
        <begin position="560"/>
        <end position="594"/>
    </location>
</feature>